<feature type="domain" description="Magnesium-protoporphyrin IX methyltransferase C-terminal" evidence="6">
    <location>
        <begin position="137"/>
        <end position="234"/>
    </location>
</feature>
<dbReference type="PANTHER" id="PTHR43464:SF19">
    <property type="entry name" value="UBIQUINONE BIOSYNTHESIS O-METHYLTRANSFERASE, MITOCHONDRIAL"/>
    <property type="match status" value="1"/>
</dbReference>
<evidence type="ECO:0000259" key="5">
    <source>
        <dbReference type="Pfam" id="PF05175"/>
    </source>
</evidence>
<evidence type="ECO:0000256" key="3">
    <source>
        <dbReference type="ARBA" id="ARBA00022691"/>
    </source>
</evidence>
<dbReference type="EMBL" id="JAATJC010000001">
    <property type="protein sequence ID" value="NJC05543.1"/>
    <property type="molecule type" value="Genomic_DNA"/>
</dbReference>
<dbReference type="InterPro" id="IPR029063">
    <property type="entry name" value="SAM-dependent_MTases_sf"/>
</dbReference>
<evidence type="ECO:0000256" key="4">
    <source>
        <dbReference type="NCBIfam" id="TIGR02021"/>
    </source>
</evidence>
<dbReference type="InterPro" id="IPR007848">
    <property type="entry name" value="Small_mtfrase_dom"/>
</dbReference>
<dbReference type="SUPFAM" id="SSF53335">
    <property type="entry name" value="S-adenosyl-L-methionine-dependent methyltransferases"/>
    <property type="match status" value="1"/>
</dbReference>
<sequence length="236" mass="25671">MMASSAAPLISAPAYAERREALRTYFDRTARGAWIDLTSDAKVSRIRRTVRAGRDEMRATLLSWLPAVLDGRRLLDAGCGTGALAELAAKRGAQVVAVDVAGGLIEVARVRVLATGASFHAGDMLDPAFGEFDHVVAMDSLIHYRADDLVAAIACLAARTRYSLLFTVAPGSRLLSAMLSLGRFFPRKDRSPAIVPITEAELRRRLAQLPGWKVARSARISRGFYKSHAIELVRQP</sequence>
<comment type="caution">
    <text evidence="7">The sequence shown here is derived from an EMBL/GenBank/DDBJ whole genome shotgun (WGS) entry which is preliminary data.</text>
</comment>
<dbReference type="CDD" id="cd02440">
    <property type="entry name" value="AdoMet_MTases"/>
    <property type="match status" value="1"/>
</dbReference>
<evidence type="ECO:0000256" key="1">
    <source>
        <dbReference type="ARBA" id="ARBA00022603"/>
    </source>
</evidence>
<keyword evidence="8" id="KW-1185">Reference proteome</keyword>
<dbReference type="EC" id="2.1.1.11" evidence="4"/>
<dbReference type="Pfam" id="PF07109">
    <property type="entry name" value="Mg-por_mtran_C"/>
    <property type="match status" value="1"/>
</dbReference>
<dbReference type="GO" id="GO:0046406">
    <property type="term" value="F:magnesium protoporphyrin IX methyltransferase activity"/>
    <property type="evidence" value="ECO:0007669"/>
    <property type="project" value="UniProtKB-UniRule"/>
</dbReference>
<dbReference type="PANTHER" id="PTHR43464">
    <property type="entry name" value="METHYLTRANSFERASE"/>
    <property type="match status" value="1"/>
</dbReference>
<accession>A0A7X6BG53</accession>
<keyword evidence="2 7" id="KW-0808">Transferase</keyword>
<keyword evidence="3" id="KW-0949">S-adenosyl-L-methionine</keyword>
<protein>
    <recommendedName>
        <fullName evidence="4">Magnesium protoporphyrin IX methyltransferase</fullName>
        <ecNumber evidence="4">2.1.1.11</ecNumber>
    </recommendedName>
</protein>
<evidence type="ECO:0000259" key="6">
    <source>
        <dbReference type="Pfam" id="PF07109"/>
    </source>
</evidence>
<dbReference type="InterPro" id="IPR010251">
    <property type="entry name" value="Mg_prot_MeTrfase"/>
</dbReference>
<evidence type="ECO:0000256" key="2">
    <source>
        <dbReference type="ARBA" id="ARBA00022679"/>
    </source>
</evidence>
<dbReference type="Pfam" id="PF05175">
    <property type="entry name" value="MTS"/>
    <property type="match status" value="1"/>
</dbReference>
<dbReference type="GO" id="GO:0032259">
    <property type="term" value="P:methylation"/>
    <property type="evidence" value="ECO:0007669"/>
    <property type="project" value="UniProtKB-KW"/>
</dbReference>
<dbReference type="Proteomes" id="UP000558192">
    <property type="component" value="Unassembled WGS sequence"/>
</dbReference>
<evidence type="ECO:0000313" key="8">
    <source>
        <dbReference type="Proteomes" id="UP000558192"/>
    </source>
</evidence>
<organism evidence="7 8">
    <name type="scientific">Sphingomonas kaistensis</name>
    <dbReference type="NCBI Taxonomy" id="298708"/>
    <lineage>
        <taxon>Bacteria</taxon>
        <taxon>Pseudomonadati</taxon>
        <taxon>Pseudomonadota</taxon>
        <taxon>Alphaproteobacteria</taxon>
        <taxon>Sphingomonadales</taxon>
        <taxon>Sphingomonadaceae</taxon>
        <taxon>Sphingomonas</taxon>
    </lineage>
</organism>
<dbReference type="NCBIfam" id="TIGR02021">
    <property type="entry name" value="BchM-ChlM"/>
    <property type="match status" value="1"/>
</dbReference>
<dbReference type="AlphaFoldDB" id="A0A7X6BG53"/>
<dbReference type="Gene3D" id="3.40.50.150">
    <property type="entry name" value="Vaccinia Virus protein VP39"/>
    <property type="match status" value="1"/>
</dbReference>
<name>A0A7X6BG53_9SPHN</name>
<dbReference type="GO" id="GO:0015995">
    <property type="term" value="P:chlorophyll biosynthetic process"/>
    <property type="evidence" value="ECO:0007669"/>
    <property type="project" value="UniProtKB-UniRule"/>
</dbReference>
<dbReference type="PROSITE" id="PS51556">
    <property type="entry name" value="SAM_MT_MG_PIX"/>
    <property type="match status" value="1"/>
</dbReference>
<gene>
    <name evidence="7" type="ORF">GGQ97_001336</name>
</gene>
<keyword evidence="1 7" id="KW-0489">Methyltransferase</keyword>
<evidence type="ECO:0000313" key="7">
    <source>
        <dbReference type="EMBL" id="NJC05543.1"/>
    </source>
</evidence>
<reference evidence="7 8" key="1">
    <citation type="submission" date="2020-03" db="EMBL/GenBank/DDBJ databases">
        <title>Genomic Encyclopedia of Type Strains, Phase IV (KMG-IV): sequencing the most valuable type-strain genomes for metagenomic binning, comparative biology and taxonomic classification.</title>
        <authorList>
            <person name="Goeker M."/>
        </authorList>
    </citation>
    <scope>NUCLEOTIDE SEQUENCE [LARGE SCALE GENOMIC DNA]</scope>
    <source>
        <strain evidence="7 8">DSM 16846</strain>
    </source>
</reference>
<dbReference type="InterPro" id="IPR010940">
    <property type="entry name" value="Mg_prot_MeTrfase_C"/>
</dbReference>
<proteinExistence type="predicted"/>
<feature type="domain" description="Methyltransferase small" evidence="5">
    <location>
        <begin position="58"/>
        <end position="136"/>
    </location>
</feature>